<dbReference type="RefSeq" id="WP_002651039.1">
    <property type="nucleotide sequence ID" value="NZ_CH672376.1"/>
</dbReference>
<feature type="transmembrane region" description="Helical" evidence="1">
    <location>
        <begin position="481"/>
        <end position="501"/>
    </location>
</feature>
<keyword evidence="2" id="KW-0560">Oxidoreductase</keyword>
<dbReference type="EMBL" id="AANZ01000023">
    <property type="protein sequence ID" value="EAQ78236.1"/>
    <property type="molecule type" value="Genomic_DNA"/>
</dbReference>
<evidence type="ECO:0000313" key="2">
    <source>
        <dbReference type="EMBL" id="EAQ78236.1"/>
    </source>
</evidence>
<feature type="transmembrane region" description="Helical" evidence="1">
    <location>
        <begin position="513"/>
        <end position="532"/>
    </location>
</feature>
<dbReference type="HOGENOM" id="CLU_393140_0_0_0"/>
<gene>
    <name evidence="2" type="ORF">DSM3645_15705</name>
</gene>
<comment type="caution">
    <text evidence="2">The sequence shown here is derived from an EMBL/GenBank/DDBJ whole genome shotgun (WGS) entry which is preliminary data.</text>
</comment>
<name>A3ZZ34_9BACT</name>
<feature type="transmembrane region" description="Helical" evidence="1">
    <location>
        <begin position="415"/>
        <end position="434"/>
    </location>
</feature>
<feature type="transmembrane region" description="Helical" evidence="1">
    <location>
        <begin position="583"/>
        <end position="600"/>
    </location>
</feature>
<evidence type="ECO:0000256" key="1">
    <source>
        <dbReference type="SAM" id="Phobius"/>
    </source>
</evidence>
<evidence type="ECO:0000313" key="3">
    <source>
        <dbReference type="Proteomes" id="UP000004358"/>
    </source>
</evidence>
<dbReference type="Proteomes" id="UP000004358">
    <property type="component" value="Unassembled WGS sequence"/>
</dbReference>
<dbReference type="AlphaFoldDB" id="A3ZZ34"/>
<keyword evidence="1" id="KW-0472">Membrane</keyword>
<keyword evidence="1" id="KW-0812">Transmembrane</keyword>
<dbReference type="OrthoDB" id="251408at2"/>
<accession>A3ZZ34</accession>
<sequence>MTRIAQTLWIGGLCLAAVLAILLAWTASQTPHAAHYLWMQWRPATLDWFVQREIPIAARMPVDQADYWLIEIDRIVGKNPTDAQLAIGAAMIVEEPETDFWQPYSAQFYAPVRDANQPFESACADRDWRLIEQAIALEPGNPQWRRVQALMLIRHGSYWFADSPPLARIDDWRPILAECAQHDPGNALYHYIAAMLYWDQSFENWAISGDRKIIDPKSYDLGMESLEKALTLPLQTGESASGEAKLAFLEQTTLSPSDRWRMLASDRMRHRLRFVFRSLFDRHDLPKYPLLGLVAPPGASLTPAEQQMQLRMNAQTSLENLRRDMQLRAQWEGTSAELDIMLAPTSEVETSIFRMLYMSTSNPNLFTPDEQAELLTLYEAEVRRTAIQRQLQANPLSAAPGYQIPNMYHRLTGDALAMLIPPLLLIALGGFVASRFRPKTPPSVGPIAATLCLILAAAVIFTIFGLGTAHVIDRVILSRTLTALLFVLPMLAIVAAAVQYVRKYGAPLTRVQFLLVLFGGGLALRFIVPATIDFDEWVNWASYWGSPSRHAIFDDWLRRLDGYHHEHEACAQWLSYGGPALTIFLWAILLGIVAWGKTWFQPPRDLPETLGALCQSWLRRGLELALVAAICYLLAARWTLDIAHADEQYRRNAAVQPAAPLQERMETMLGDAMYKRAIEQDMTAKLELLKWRMQMSSPQSP</sequence>
<reference evidence="2 3" key="1">
    <citation type="submission" date="2006-02" db="EMBL/GenBank/DDBJ databases">
        <authorList>
            <person name="Amann R."/>
            <person name="Ferriera S."/>
            <person name="Johnson J."/>
            <person name="Kravitz S."/>
            <person name="Halpern A."/>
            <person name="Remington K."/>
            <person name="Beeson K."/>
            <person name="Tran B."/>
            <person name="Rogers Y.-H."/>
            <person name="Friedman R."/>
            <person name="Venter J.C."/>
        </authorList>
    </citation>
    <scope>NUCLEOTIDE SEQUENCE [LARGE SCALE GENOMIC DNA]</scope>
    <source>
        <strain evidence="2 3">DSM 3645</strain>
    </source>
</reference>
<dbReference type="EC" id="1.1.1.-" evidence="2"/>
<dbReference type="GO" id="GO:0016491">
    <property type="term" value="F:oxidoreductase activity"/>
    <property type="evidence" value="ECO:0007669"/>
    <property type="project" value="UniProtKB-KW"/>
</dbReference>
<organism evidence="2 3">
    <name type="scientific">Blastopirellula marina DSM 3645</name>
    <dbReference type="NCBI Taxonomy" id="314230"/>
    <lineage>
        <taxon>Bacteria</taxon>
        <taxon>Pseudomonadati</taxon>
        <taxon>Planctomycetota</taxon>
        <taxon>Planctomycetia</taxon>
        <taxon>Pirellulales</taxon>
        <taxon>Pirellulaceae</taxon>
        <taxon>Blastopirellula</taxon>
    </lineage>
</organism>
<feature type="transmembrane region" description="Helical" evidence="1">
    <location>
        <begin position="446"/>
        <end position="469"/>
    </location>
</feature>
<dbReference type="eggNOG" id="ENOG502ZD3X">
    <property type="taxonomic scope" value="Bacteria"/>
</dbReference>
<proteinExistence type="predicted"/>
<keyword evidence="1" id="KW-1133">Transmembrane helix</keyword>
<protein>
    <submittedName>
        <fullName evidence="2">Short chain dehydrogenase</fullName>
        <ecNumber evidence="2">1.1.1.-</ecNumber>
    </submittedName>
</protein>